<evidence type="ECO:0000313" key="4">
    <source>
        <dbReference type="Proteomes" id="UP001595975"/>
    </source>
</evidence>
<feature type="region of interest" description="Disordered" evidence="1">
    <location>
        <begin position="1"/>
        <end position="30"/>
    </location>
</feature>
<keyword evidence="2" id="KW-1133">Transmembrane helix</keyword>
<dbReference type="RefSeq" id="WP_380223045.1">
    <property type="nucleotide sequence ID" value="NZ_JBHSOF010000001.1"/>
</dbReference>
<comment type="caution">
    <text evidence="3">The sequence shown here is derived from an EMBL/GenBank/DDBJ whole genome shotgun (WGS) entry which is preliminary data.</text>
</comment>
<dbReference type="EMBL" id="JBHSOF010000001">
    <property type="protein sequence ID" value="MFC5661484.1"/>
    <property type="molecule type" value="Genomic_DNA"/>
</dbReference>
<dbReference type="Proteomes" id="UP001595975">
    <property type="component" value="Unassembled WGS sequence"/>
</dbReference>
<feature type="transmembrane region" description="Helical" evidence="2">
    <location>
        <begin position="67"/>
        <end position="89"/>
    </location>
</feature>
<protein>
    <submittedName>
        <fullName evidence="3">DUF6114 domain-containing protein</fullName>
    </submittedName>
</protein>
<dbReference type="InterPro" id="IPR046096">
    <property type="entry name" value="DUF6114"/>
</dbReference>
<keyword evidence="4" id="KW-1185">Reference proteome</keyword>
<gene>
    <name evidence="3" type="ORF">ACFP3U_00655</name>
</gene>
<proteinExistence type="predicted"/>
<name>A0ABW0WX55_9ACTN</name>
<accession>A0ABW0WX55</accession>
<organism evidence="3 4">
    <name type="scientific">Kitasatospora misakiensis</name>
    <dbReference type="NCBI Taxonomy" id="67330"/>
    <lineage>
        <taxon>Bacteria</taxon>
        <taxon>Bacillati</taxon>
        <taxon>Actinomycetota</taxon>
        <taxon>Actinomycetes</taxon>
        <taxon>Kitasatosporales</taxon>
        <taxon>Streptomycetaceae</taxon>
        <taxon>Kitasatospora</taxon>
    </lineage>
</organism>
<feature type="transmembrane region" description="Helical" evidence="2">
    <location>
        <begin position="96"/>
        <end position="112"/>
    </location>
</feature>
<evidence type="ECO:0000256" key="1">
    <source>
        <dbReference type="SAM" id="MobiDB-lite"/>
    </source>
</evidence>
<evidence type="ECO:0000313" key="3">
    <source>
        <dbReference type="EMBL" id="MFC5661484.1"/>
    </source>
</evidence>
<feature type="transmembrane region" description="Helical" evidence="2">
    <location>
        <begin position="118"/>
        <end position="137"/>
    </location>
</feature>
<keyword evidence="2" id="KW-0472">Membrane</keyword>
<dbReference type="Pfam" id="PF19609">
    <property type="entry name" value="DUF6114"/>
    <property type="match status" value="1"/>
</dbReference>
<sequence length="161" mass="17387">MAAPETETEPEPAPESKPDAAGEAARTRGSWRGWRGRRPFWGGTLVLFGGAEILFTLRAPLPVVLHIGIQGLAGYLVPSVMVICGLLILFNPAQRLFYSIIAVLASLGSWLTSNLGGFLLGMLFGVVGSCLAFGWLPDQPPRRRWLRRGRARHKAADPAGV</sequence>
<evidence type="ECO:0000256" key="2">
    <source>
        <dbReference type="SAM" id="Phobius"/>
    </source>
</evidence>
<reference evidence="4" key="1">
    <citation type="journal article" date="2019" name="Int. J. Syst. Evol. Microbiol.">
        <title>The Global Catalogue of Microorganisms (GCM) 10K type strain sequencing project: providing services to taxonomists for standard genome sequencing and annotation.</title>
        <authorList>
            <consortium name="The Broad Institute Genomics Platform"/>
            <consortium name="The Broad Institute Genome Sequencing Center for Infectious Disease"/>
            <person name="Wu L."/>
            <person name="Ma J."/>
        </authorList>
    </citation>
    <scope>NUCLEOTIDE SEQUENCE [LARGE SCALE GENOMIC DNA]</scope>
    <source>
        <strain evidence="4">CGMCC 4.1437</strain>
    </source>
</reference>
<keyword evidence="2" id="KW-0812">Transmembrane</keyword>
<feature type="transmembrane region" description="Helical" evidence="2">
    <location>
        <begin position="40"/>
        <end position="61"/>
    </location>
</feature>
<feature type="compositionally biased region" description="Acidic residues" evidence="1">
    <location>
        <begin position="1"/>
        <end position="12"/>
    </location>
</feature>